<dbReference type="PROSITE" id="PS50887">
    <property type="entry name" value="GGDEF"/>
    <property type="match status" value="1"/>
</dbReference>
<gene>
    <name evidence="4" type="ORF">NVI5450_2584</name>
</gene>
<name>A0A1K9ZZA3_9GAMM</name>
<dbReference type="SMART" id="SM00267">
    <property type="entry name" value="GGDEF"/>
    <property type="match status" value="1"/>
</dbReference>
<dbReference type="InterPro" id="IPR043128">
    <property type="entry name" value="Rev_trsase/Diguanyl_cyclase"/>
</dbReference>
<dbReference type="Gene3D" id="3.20.20.450">
    <property type="entry name" value="EAL domain"/>
    <property type="match status" value="1"/>
</dbReference>
<dbReference type="EMBL" id="FPLD01000066">
    <property type="protein sequence ID" value="SGZ02668.1"/>
    <property type="molecule type" value="Genomic_DNA"/>
</dbReference>
<dbReference type="SUPFAM" id="SSF55073">
    <property type="entry name" value="Nucleotide cyclase"/>
    <property type="match status" value="1"/>
</dbReference>
<dbReference type="InterPro" id="IPR033423">
    <property type="entry name" value="GAPES4"/>
</dbReference>
<feature type="transmembrane region" description="Helical" evidence="1">
    <location>
        <begin position="586"/>
        <end position="607"/>
    </location>
</feature>
<dbReference type="PANTHER" id="PTHR33121:SF32">
    <property type="entry name" value="RNASE E SPECIFICITY FACTOR CSRD"/>
    <property type="match status" value="1"/>
</dbReference>
<dbReference type="OrthoDB" id="5894408at2"/>
<dbReference type="CDD" id="cd01948">
    <property type="entry name" value="EAL"/>
    <property type="match status" value="1"/>
</dbReference>
<evidence type="ECO:0000256" key="1">
    <source>
        <dbReference type="SAM" id="Phobius"/>
    </source>
</evidence>
<evidence type="ECO:0000313" key="4">
    <source>
        <dbReference type="EMBL" id="SGZ02668.1"/>
    </source>
</evidence>
<feature type="transmembrane region" description="Helical" evidence="1">
    <location>
        <begin position="7"/>
        <end position="25"/>
    </location>
</feature>
<dbReference type="SMART" id="SM00052">
    <property type="entry name" value="EAL"/>
    <property type="match status" value="1"/>
</dbReference>
<feature type="domain" description="EAL" evidence="2">
    <location>
        <begin position="396"/>
        <end position="638"/>
    </location>
</feature>
<accession>A0A1K9ZZA3</accession>
<dbReference type="RefSeq" id="WP_075518254.1">
    <property type="nucleotide sequence ID" value="NZ_FPLD01000066.1"/>
</dbReference>
<reference evidence="4 5" key="1">
    <citation type="submission" date="2016-11" db="EMBL/GenBank/DDBJ databases">
        <authorList>
            <person name="Jaros S."/>
            <person name="Januszkiewicz K."/>
            <person name="Wedrychowicz H."/>
        </authorList>
    </citation>
    <scope>NUCLEOTIDE SEQUENCE [LARGE SCALE GENOMIC DNA]</scope>
    <source>
        <strain evidence="4">NVI 5450</strain>
    </source>
</reference>
<keyword evidence="1" id="KW-1133">Transmembrane helix</keyword>
<sequence>MKFTNQLIGFIIVCVLSSIGVVLLGDGVSLRGLAIETQKQNISRLIDVMDEQLAMEDSEPRFAFWLPELLRAHSVLQLTVEKNGIVSYDFDGRTADVGDDTPFLKEYHFDLKANSDFKAKVIMLSPYYAMEYPPELFTGVSTGLLIALFGLVIAIWLLKKGMYGAELLSTRSYQILNGDHIKVAVGSGAEWPKATSRAFDKLIADLEDTKQERSRFDSYMRTNAFVDASTGIGNRDFLLNQLEAMLSDPGVIAGTIIKIELYELSQLNYNHGVASVDEMVKSVCELLSKFVERFIGSVLARYRGDQFIILLPRITGSESEIVMKQLYKLLTRISLFTPVDCDELFYTGVAIYNYAERTEEVLENVDQALKIAVLQGCSGWFLYEQEEQTPVYAKGTVRWRGLFDRTFKNNAFYYEQQLILSMEDKLVLGYEIYPRLKDENDEWVHAGVFLPMAEKCGVLKRIDRLTVERAISNLEQGEPISCGLNLDIQSYLDKRFMRAVYLDIIRLPVRLRAMLHFEIHEYQINRNLEMLLEPVKNLKALGCCIVVDMVGQDVVDSSYIKKLDVDVIKIHHSLVRDLHKRQINQLAISSILGGTINLSTIVIAVGVESKGEWDVLNKLGVYGAQGYFCNKVSLLNES</sequence>
<evidence type="ECO:0000259" key="2">
    <source>
        <dbReference type="PROSITE" id="PS50883"/>
    </source>
</evidence>
<dbReference type="Pfam" id="PF17157">
    <property type="entry name" value="GAPES4"/>
    <property type="match status" value="1"/>
</dbReference>
<dbReference type="SUPFAM" id="SSF141868">
    <property type="entry name" value="EAL domain-like"/>
    <property type="match status" value="1"/>
</dbReference>
<dbReference type="GO" id="GO:0071111">
    <property type="term" value="F:cyclic-guanylate-specific phosphodiesterase activity"/>
    <property type="evidence" value="ECO:0007669"/>
    <property type="project" value="InterPro"/>
</dbReference>
<dbReference type="Pfam" id="PF00990">
    <property type="entry name" value="GGDEF"/>
    <property type="match status" value="1"/>
</dbReference>
<keyword evidence="1" id="KW-0812">Transmembrane</keyword>
<dbReference type="InterPro" id="IPR050706">
    <property type="entry name" value="Cyclic-di-GMP_PDE-like"/>
</dbReference>
<evidence type="ECO:0000259" key="3">
    <source>
        <dbReference type="PROSITE" id="PS50887"/>
    </source>
</evidence>
<dbReference type="InterPro" id="IPR029787">
    <property type="entry name" value="Nucleotide_cyclase"/>
</dbReference>
<dbReference type="AlphaFoldDB" id="A0A1K9ZZA3"/>
<dbReference type="PROSITE" id="PS50883">
    <property type="entry name" value="EAL"/>
    <property type="match status" value="1"/>
</dbReference>
<dbReference type="InterPro" id="IPR001633">
    <property type="entry name" value="EAL_dom"/>
</dbReference>
<dbReference type="Gene3D" id="3.30.70.270">
    <property type="match status" value="1"/>
</dbReference>
<dbReference type="Pfam" id="PF00563">
    <property type="entry name" value="EAL"/>
    <property type="match status" value="1"/>
</dbReference>
<dbReference type="Proteomes" id="UP000183794">
    <property type="component" value="Unassembled WGS sequence"/>
</dbReference>
<proteinExistence type="predicted"/>
<evidence type="ECO:0000313" key="5">
    <source>
        <dbReference type="Proteomes" id="UP000183794"/>
    </source>
</evidence>
<feature type="transmembrane region" description="Helical" evidence="1">
    <location>
        <begin position="136"/>
        <end position="158"/>
    </location>
</feature>
<feature type="domain" description="GGDEF" evidence="3">
    <location>
        <begin position="252"/>
        <end position="385"/>
    </location>
</feature>
<organism evidence="4 5">
    <name type="scientific">Moritella viscosa</name>
    <dbReference type="NCBI Taxonomy" id="80854"/>
    <lineage>
        <taxon>Bacteria</taxon>
        <taxon>Pseudomonadati</taxon>
        <taxon>Pseudomonadota</taxon>
        <taxon>Gammaproteobacteria</taxon>
        <taxon>Alteromonadales</taxon>
        <taxon>Moritellaceae</taxon>
        <taxon>Moritella</taxon>
    </lineage>
</organism>
<dbReference type="InterPro" id="IPR035919">
    <property type="entry name" value="EAL_sf"/>
</dbReference>
<protein>
    <submittedName>
        <fullName evidence="4">Putative MSHA biogenesis protein MshH</fullName>
    </submittedName>
</protein>
<dbReference type="PANTHER" id="PTHR33121">
    <property type="entry name" value="CYCLIC DI-GMP PHOSPHODIESTERASE PDEF"/>
    <property type="match status" value="1"/>
</dbReference>
<dbReference type="InterPro" id="IPR000160">
    <property type="entry name" value="GGDEF_dom"/>
</dbReference>
<keyword evidence="1" id="KW-0472">Membrane</keyword>